<evidence type="ECO:0000313" key="6">
    <source>
        <dbReference type="Proteomes" id="UP001597059"/>
    </source>
</evidence>
<dbReference type="InterPro" id="IPR012902">
    <property type="entry name" value="N_methyl_site"/>
</dbReference>
<feature type="transmembrane region" description="Helical" evidence="4">
    <location>
        <begin position="12"/>
        <end position="31"/>
    </location>
</feature>
<gene>
    <name evidence="5" type="ORF">ACFQ45_10270</name>
</gene>
<dbReference type="Pfam" id="PF00114">
    <property type="entry name" value="Pilin"/>
    <property type="match status" value="1"/>
</dbReference>
<dbReference type="Gene3D" id="3.30.700.10">
    <property type="entry name" value="Glycoprotein, Type 4 Pilin"/>
    <property type="match status" value="1"/>
</dbReference>
<keyword evidence="4" id="KW-1133">Transmembrane helix</keyword>
<comment type="caution">
    <text evidence="5">The sequence shown here is derived from an EMBL/GenBank/DDBJ whole genome shotgun (WGS) entry which is preliminary data.</text>
</comment>
<comment type="similarity">
    <text evidence="1 3">Belongs to the N-Me-Phe pilin family.</text>
</comment>
<reference evidence="6" key="1">
    <citation type="journal article" date="2019" name="Int. J. Syst. Evol. Microbiol.">
        <title>The Global Catalogue of Microorganisms (GCM) 10K type strain sequencing project: providing services to taxonomists for standard genome sequencing and annotation.</title>
        <authorList>
            <consortium name="The Broad Institute Genomics Platform"/>
            <consortium name="The Broad Institute Genome Sequencing Center for Infectious Disease"/>
            <person name="Wu L."/>
            <person name="Ma J."/>
        </authorList>
    </citation>
    <scope>NUCLEOTIDE SEQUENCE [LARGE SCALE GENOMIC DNA]</scope>
    <source>
        <strain evidence="6">JCM 30774</strain>
    </source>
</reference>
<name>A0ABW4B572_9GAMM</name>
<evidence type="ECO:0000256" key="1">
    <source>
        <dbReference type="ARBA" id="ARBA00005233"/>
    </source>
</evidence>
<evidence type="ECO:0000256" key="2">
    <source>
        <dbReference type="ARBA" id="ARBA00022481"/>
    </source>
</evidence>
<keyword evidence="3" id="KW-0281">Fimbrium</keyword>
<dbReference type="EMBL" id="JBHTMN010000011">
    <property type="protein sequence ID" value="MFD1383755.1"/>
    <property type="molecule type" value="Genomic_DNA"/>
</dbReference>
<keyword evidence="4" id="KW-0472">Membrane</keyword>
<evidence type="ECO:0000256" key="4">
    <source>
        <dbReference type="SAM" id="Phobius"/>
    </source>
</evidence>
<organism evidence="5 6">
    <name type="scientific">Rhodanobacter aciditrophus</name>
    <dbReference type="NCBI Taxonomy" id="1623218"/>
    <lineage>
        <taxon>Bacteria</taxon>
        <taxon>Pseudomonadati</taxon>
        <taxon>Pseudomonadota</taxon>
        <taxon>Gammaproteobacteria</taxon>
        <taxon>Lysobacterales</taxon>
        <taxon>Rhodanobacteraceae</taxon>
        <taxon>Rhodanobacter</taxon>
    </lineage>
</organism>
<dbReference type="Pfam" id="PF07963">
    <property type="entry name" value="N_methyl"/>
    <property type="match status" value="1"/>
</dbReference>
<dbReference type="Proteomes" id="UP001597059">
    <property type="component" value="Unassembled WGS sequence"/>
</dbReference>
<keyword evidence="2" id="KW-0488">Methylation</keyword>
<dbReference type="InterPro" id="IPR045584">
    <property type="entry name" value="Pilin-like"/>
</dbReference>
<dbReference type="InterPro" id="IPR001082">
    <property type="entry name" value="Pilin"/>
</dbReference>
<dbReference type="RefSeq" id="WP_377367322.1">
    <property type="nucleotide sequence ID" value="NZ_JBHTMN010000011.1"/>
</dbReference>
<evidence type="ECO:0000313" key="5">
    <source>
        <dbReference type="EMBL" id="MFD1383755.1"/>
    </source>
</evidence>
<proteinExistence type="inferred from homology"/>
<dbReference type="SUPFAM" id="SSF54523">
    <property type="entry name" value="Pili subunits"/>
    <property type="match status" value="1"/>
</dbReference>
<sequence length="147" mass="15811">MIQIPSSKKGFTLIELMVVIAIISILASFTAPSFKRHIAKANLVDVVLYASTVTGTADEYIMANADFPTAEALESLLDSQVPEGKVLSTSVTRIDKEQGLIIFNLKDAIGIDEGATLTYSRNTQGVWQCQTTLATNVAPDNCQSSEV</sequence>
<accession>A0ABW4B572</accession>
<evidence type="ECO:0000256" key="3">
    <source>
        <dbReference type="RuleBase" id="RU000389"/>
    </source>
</evidence>
<protein>
    <submittedName>
        <fullName evidence="5">Prepilin-type N-terminal cleavage/methylation domain-containing protein</fullName>
    </submittedName>
</protein>
<keyword evidence="4" id="KW-0812">Transmembrane</keyword>
<dbReference type="NCBIfam" id="TIGR02532">
    <property type="entry name" value="IV_pilin_GFxxxE"/>
    <property type="match status" value="1"/>
</dbReference>
<keyword evidence="6" id="KW-1185">Reference proteome</keyword>
<dbReference type="PROSITE" id="PS00409">
    <property type="entry name" value="PROKAR_NTER_METHYL"/>
    <property type="match status" value="1"/>
</dbReference>